<name>A0A7L5DRN2_9BACT</name>
<dbReference type="Proteomes" id="UP000501128">
    <property type="component" value="Chromosome"/>
</dbReference>
<dbReference type="Gene3D" id="2.40.50.120">
    <property type="match status" value="1"/>
</dbReference>
<organism evidence="2 3">
    <name type="scientific">Spirosoma rhododendri</name>
    <dbReference type="NCBI Taxonomy" id="2728024"/>
    <lineage>
        <taxon>Bacteria</taxon>
        <taxon>Pseudomonadati</taxon>
        <taxon>Bacteroidota</taxon>
        <taxon>Cytophagia</taxon>
        <taxon>Cytophagales</taxon>
        <taxon>Cytophagaceae</taxon>
        <taxon>Spirosoma</taxon>
    </lineage>
</organism>
<accession>A0A7L5DRN2</accession>
<dbReference type="InterPro" id="IPR008993">
    <property type="entry name" value="TIMP-like_OB-fold"/>
</dbReference>
<evidence type="ECO:0000313" key="2">
    <source>
        <dbReference type="EMBL" id="QJD79893.1"/>
    </source>
</evidence>
<feature type="chain" id="PRO_5029743950" description="Tissue inhibitor of metalloproteinase" evidence="1">
    <location>
        <begin position="24"/>
        <end position="155"/>
    </location>
</feature>
<evidence type="ECO:0000313" key="3">
    <source>
        <dbReference type="Proteomes" id="UP000501128"/>
    </source>
</evidence>
<evidence type="ECO:0008006" key="4">
    <source>
        <dbReference type="Google" id="ProtNLM"/>
    </source>
</evidence>
<reference evidence="2 3" key="1">
    <citation type="submission" date="2020-04" db="EMBL/GenBank/DDBJ databases">
        <title>Genome sequencing of novel species.</title>
        <authorList>
            <person name="Heo J."/>
            <person name="Kim S.-J."/>
            <person name="Kim J.-S."/>
            <person name="Hong S.-B."/>
            <person name="Kwon S.-W."/>
        </authorList>
    </citation>
    <scope>NUCLEOTIDE SEQUENCE [LARGE SCALE GENOMIC DNA]</scope>
    <source>
        <strain evidence="2 3">CJU-R4</strain>
    </source>
</reference>
<sequence length="155" mass="17664">MKFSYPTFAIAFLLSTTSIVTYACGCVRNPTWTLKDELNSSSLAVKGKVISVTDYIAPEFPWPQKLFRLVIKNKYKSPVNTPDTVSIITGQDGADCGYAFKIGKEYIVYATNWEQKDTIRKVIKESILDMFYTSICTLTKETNRKELVRLNRLTH</sequence>
<dbReference type="EMBL" id="CP051677">
    <property type="protein sequence ID" value="QJD79893.1"/>
    <property type="molecule type" value="Genomic_DNA"/>
</dbReference>
<keyword evidence="3" id="KW-1185">Reference proteome</keyword>
<proteinExistence type="predicted"/>
<dbReference type="AlphaFoldDB" id="A0A7L5DRN2"/>
<dbReference type="SUPFAM" id="SSF50242">
    <property type="entry name" value="TIMP-like"/>
    <property type="match status" value="1"/>
</dbReference>
<feature type="signal peptide" evidence="1">
    <location>
        <begin position="1"/>
        <end position="23"/>
    </location>
</feature>
<dbReference type="KEGG" id="srho:HH216_16830"/>
<keyword evidence="1" id="KW-0732">Signal</keyword>
<dbReference type="PROSITE" id="PS51257">
    <property type="entry name" value="PROKAR_LIPOPROTEIN"/>
    <property type="match status" value="1"/>
</dbReference>
<dbReference type="RefSeq" id="WP_169551854.1">
    <property type="nucleotide sequence ID" value="NZ_CP051677.1"/>
</dbReference>
<evidence type="ECO:0000256" key="1">
    <source>
        <dbReference type="SAM" id="SignalP"/>
    </source>
</evidence>
<protein>
    <recommendedName>
        <fullName evidence="4">Tissue inhibitor of metalloproteinase</fullName>
    </recommendedName>
</protein>
<gene>
    <name evidence="2" type="ORF">HH216_16830</name>
</gene>